<evidence type="ECO:0000259" key="3">
    <source>
        <dbReference type="Pfam" id="PF00534"/>
    </source>
</evidence>
<dbReference type="GO" id="GO:0016758">
    <property type="term" value="F:hexosyltransferase activity"/>
    <property type="evidence" value="ECO:0007669"/>
    <property type="project" value="TreeGrafter"/>
</dbReference>
<name>A0A4R6J882_9ACTN</name>
<comment type="caution">
    <text evidence="5">The sequence shown here is derived from an EMBL/GenBank/DDBJ whole genome shotgun (WGS) entry which is preliminary data.</text>
</comment>
<dbReference type="Pfam" id="PF00534">
    <property type="entry name" value="Glycos_transf_1"/>
    <property type="match status" value="1"/>
</dbReference>
<dbReference type="InterPro" id="IPR050194">
    <property type="entry name" value="Glycosyltransferase_grp1"/>
</dbReference>
<protein>
    <submittedName>
        <fullName evidence="5">Alpha-1,6-mannosyltransferase</fullName>
    </submittedName>
</protein>
<proteinExistence type="predicted"/>
<evidence type="ECO:0000256" key="1">
    <source>
        <dbReference type="ARBA" id="ARBA00022676"/>
    </source>
</evidence>
<dbReference type="PANTHER" id="PTHR45947">
    <property type="entry name" value="SULFOQUINOVOSYL TRANSFERASE SQD2"/>
    <property type="match status" value="1"/>
</dbReference>
<feature type="domain" description="Glycosyl transferase family 1" evidence="3">
    <location>
        <begin position="198"/>
        <end position="347"/>
    </location>
</feature>
<feature type="domain" description="Glycosyltransferase subfamily 4-like N-terminal" evidence="4">
    <location>
        <begin position="15"/>
        <end position="174"/>
    </location>
</feature>
<gene>
    <name evidence="5" type="ORF">C8E87_7211</name>
</gene>
<keyword evidence="2 5" id="KW-0808">Transferase</keyword>
<dbReference type="PANTHER" id="PTHR45947:SF3">
    <property type="entry name" value="SULFOQUINOVOSYL TRANSFERASE SQD2"/>
    <property type="match status" value="1"/>
</dbReference>
<dbReference type="EMBL" id="SNWR01000002">
    <property type="protein sequence ID" value="TDO31780.1"/>
    <property type="molecule type" value="Genomic_DNA"/>
</dbReference>
<dbReference type="OrthoDB" id="5242526at2"/>
<accession>A0A4R6J882</accession>
<dbReference type="RefSeq" id="WP_133877836.1">
    <property type="nucleotide sequence ID" value="NZ_BOMD01000074.1"/>
</dbReference>
<dbReference type="Proteomes" id="UP000294901">
    <property type="component" value="Unassembled WGS sequence"/>
</dbReference>
<evidence type="ECO:0000256" key="2">
    <source>
        <dbReference type="ARBA" id="ARBA00022679"/>
    </source>
</evidence>
<dbReference type="InterPro" id="IPR001296">
    <property type="entry name" value="Glyco_trans_1"/>
</dbReference>
<dbReference type="InterPro" id="IPR028098">
    <property type="entry name" value="Glyco_trans_4-like_N"/>
</dbReference>
<keyword evidence="6" id="KW-1185">Reference proteome</keyword>
<evidence type="ECO:0000259" key="4">
    <source>
        <dbReference type="Pfam" id="PF13579"/>
    </source>
</evidence>
<reference evidence="5 6" key="1">
    <citation type="submission" date="2019-03" db="EMBL/GenBank/DDBJ databases">
        <title>Sequencing the genomes of 1000 actinobacteria strains.</title>
        <authorList>
            <person name="Klenk H.-P."/>
        </authorList>
    </citation>
    <scope>NUCLEOTIDE SEQUENCE [LARGE SCALE GENOMIC DNA]</scope>
    <source>
        <strain evidence="5 6">DSM 43805</strain>
    </source>
</reference>
<dbReference type="GO" id="GO:1901137">
    <property type="term" value="P:carbohydrate derivative biosynthetic process"/>
    <property type="evidence" value="ECO:0007669"/>
    <property type="project" value="UniProtKB-ARBA"/>
</dbReference>
<dbReference type="Pfam" id="PF13579">
    <property type="entry name" value="Glyco_trans_4_4"/>
    <property type="match status" value="1"/>
</dbReference>
<evidence type="ECO:0000313" key="6">
    <source>
        <dbReference type="Proteomes" id="UP000294901"/>
    </source>
</evidence>
<dbReference type="AlphaFoldDB" id="A0A4R6J882"/>
<evidence type="ECO:0000313" key="5">
    <source>
        <dbReference type="EMBL" id="TDO31780.1"/>
    </source>
</evidence>
<organism evidence="5 6">
    <name type="scientific">Paractinoplanes brasiliensis</name>
    <dbReference type="NCBI Taxonomy" id="52695"/>
    <lineage>
        <taxon>Bacteria</taxon>
        <taxon>Bacillati</taxon>
        <taxon>Actinomycetota</taxon>
        <taxon>Actinomycetes</taxon>
        <taxon>Micromonosporales</taxon>
        <taxon>Micromonosporaceae</taxon>
        <taxon>Paractinoplanes</taxon>
    </lineage>
</organism>
<dbReference type="SUPFAM" id="SSF53756">
    <property type="entry name" value="UDP-Glycosyltransferase/glycogen phosphorylase"/>
    <property type="match status" value="1"/>
</dbReference>
<dbReference type="Gene3D" id="3.40.50.2000">
    <property type="entry name" value="Glycogen Phosphorylase B"/>
    <property type="match status" value="2"/>
</dbReference>
<sequence length="381" mass="40651">MRIVRVANFVNPRSGGLRTALSHLGAGYLAAGHEPVLVVPGPAESDEVTEQGRVITLPGPLMPGMGGYRVLLDRGRLSSALHALRPDRLEVSDRSTLRWLGRWAKRREVPSMMVSHESLDGLLRLFGPGVGRRAGDLLNARTAAEHDQVVCTTRWAASEFARLGVRNLTRVPLGVDLERFTPANQDPAMRTRWCAAGDVLLLHCGRLSPEKRPRRSLEALAALRRSGVPAVLVVAGGGPMRSALQSEAADRGLPVRFLGHLTDQVKLSSLLATVDVAMAPGPIETFGLAALEALASGTPVVVSSESALPEVIGDAGVAAPGEGPAFAEAVRTLLSRPEPVRRSAARAQAELYPWDRSVAGFLAAHRVPTAATFQPFSESMR</sequence>
<keyword evidence="1 5" id="KW-0328">Glycosyltransferase</keyword>